<keyword evidence="4" id="KW-1185">Reference proteome</keyword>
<dbReference type="InterPro" id="IPR046540">
    <property type="entry name" value="DMFA2_C"/>
</dbReference>
<organism evidence="3 4">
    <name type="scientific">Nonomuraea salmonea</name>
    <dbReference type="NCBI Taxonomy" id="46181"/>
    <lineage>
        <taxon>Bacteria</taxon>
        <taxon>Bacillati</taxon>
        <taxon>Actinomycetota</taxon>
        <taxon>Actinomycetes</taxon>
        <taxon>Streptosporangiales</taxon>
        <taxon>Streptosporangiaceae</taxon>
        <taxon>Nonomuraea</taxon>
    </lineage>
</organism>
<evidence type="ECO:0000313" key="3">
    <source>
        <dbReference type="EMBL" id="MFB9474359.1"/>
    </source>
</evidence>
<evidence type="ECO:0000313" key="4">
    <source>
        <dbReference type="Proteomes" id="UP001589568"/>
    </source>
</evidence>
<feature type="region of interest" description="Disordered" evidence="1">
    <location>
        <begin position="45"/>
        <end position="70"/>
    </location>
</feature>
<dbReference type="Proteomes" id="UP001589568">
    <property type="component" value="Unassembled WGS sequence"/>
</dbReference>
<feature type="region of interest" description="Disordered" evidence="1">
    <location>
        <begin position="97"/>
        <end position="117"/>
    </location>
</feature>
<evidence type="ECO:0000256" key="1">
    <source>
        <dbReference type="SAM" id="MobiDB-lite"/>
    </source>
</evidence>
<accession>A0ABV5NVK3</accession>
<dbReference type="RefSeq" id="WP_345392064.1">
    <property type="nucleotide sequence ID" value="NZ_BAAAXS010000001.1"/>
</dbReference>
<feature type="compositionally biased region" description="Basic and acidic residues" evidence="1">
    <location>
        <begin position="102"/>
        <end position="117"/>
    </location>
</feature>
<gene>
    <name evidence="3" type="ORF">ACFFR3_33110</name>
</gene>
<comment type="caution">
    <text evidence="3">The sequence shown here is derived from an EMBL/GenBank/DDBJ whole genome shotgun (WGS) entry which is preliminary data.</text>
</comment>
<reference evidence="3 4" key="1">
    <citation type="submission" date="2024-09" db="EMBL/GenBank/DDBJ databases">
        <authorList>
            <person name="Sun Q."/>
            <person name="Mori K."/>
        </authorList>
    </citation>
    <scope>NUCLEOTIDE SEQUENCE [LARGE SCALE GENOMIC DNA]</scope>
    <source>
        <strain evidence="3 4">JCM 3324</strain>
    </source>
</reference>
<sequence>MIRGYAEQPSPYAGGHMTLRVSTDAPRFRVEFHRYETGMTLTDKTPWLPGEHAPPHLPAHDWGRPGTGLRGEPLRPWSGYPVRAPAEPGVYVAVLVEGDESGSDRTDPDRTTPDGREDRALFVVRPQRPAARILYKLPLFTYHAYNLIDGRPYDPERLIGHWCLYTMPDQVPEPGVSLHRPGGGTGGTPWDVHNFDPYDPTPRQTFVHWDARFIAWAARRGYAVDYCTDLDLHREGAALLEPYRLMVSAGHDEYWSDAMRAAVAEHVAAGRNAAFFGGNTCWWRVVFHDPLTFSRVGVWHEEGPPENELIGVSFRNGGERDRDDHPEPVGYRVQHADHWVYEGTGLRDGDVFGLAENLVGYECDGADFDRAAAPPYAPTGADGTPAGFTILAVGDARASGWGFGNGAATMGLYEAAAPATRPQAPGAPATRPHARGGIVFNAATTDWPRGLATCAAVERITANVLDRLS</sequence>
<feature type="domain" description="N,N-dimethylformamidase beta subunit-like C-terminal" evidence="2">
    <location>
        <begin position="85"/>
        <end position="452"/>
    </location>
</feature>
<dbReference type="Pfam" id="PF20254">
    <property type="entry name" value="DMFA2_C"/>
    <property type="match status" value="1"/>
</dbReference>
<dbReference type="EMBL" id="JBHMCF010000038">
    <property type="protein sequence ID" value="MFB9474359.1"/>
    <property type="molecule type" value="Genomic_DNA"/>
</dbReference>
<proteinExistence type="predicted"/>
<evidence type="ECO:0000259" key="2">
    <source>
        <dbReference type="Pfam" id="PF20254"/>
    </source>
</evidence>
<protein>
    <submittedName>
        <fullName evidence="3">N,N-dimethylformamidase beta subunit family domain-containing protein</fullName>
    </submittedName>
</protein>
<name>A0ABV5NVK3_9ACTN</name>